<dbReference type="GO" id="GO:0004888">
    <property type="term" value="F:transmembrane signaling receptor activity"/>
    <property type="evidence" value="ECO:0007669"/>
    <property type="project" value="TreeGrafter"/>
</dbReference>
<dbReference type="InterPro" id="IPR007110">
    <property type="entry name" value="Ig-like_dom"/>
</dbReference>
<dbReference type="AlphaFoldDB" id="A0A8S4BNQ4"/>
<dbReference type="Gene3D" id="2.60.40.10">
    <property type="entry name" value="Immunoglobulins"/>
    <property type="match status" value="1"/>
</dbReference>
<dbReference type="InterPro" id="IPR036179">
    <property type="entry name" value="Ig-like_dom_sf"/>
</dbReference>
<feature type="region of interest" description="Disordered" evidence="3">
    <location>
        <begin position="175"/>
        <end position="203"/>
    </location>
</feature>
<dbReference type="SMART" id="SM00409">
    <property type="entry name" value="IG"/>
    <property type="match status" value="1"/>
</dbReference>
<feature type="region of interest" description="Disordered" evidence="3">
    <location>
        <begin position="92"/>
        <end position="136"/>
    </location>
</feature>
<dbReference type="InterPro" id="IPR003599">
    <property type="entry name" value="Ig_sub"/>
</dbReference>
<keyword evidence="7" id="KW-1185">Reference proteome</keyword>
<dbReference type="PANTHER" id="PTHR11481">
    <property type="entry name" value="IMMUNOGLOBULIN FC RECEPTOR"/>
    <property type="match status" value="1"/>
</dbReference>
<keyword evidence="2" id="KW-1015">Disulfide bond</keyword>
<dbReference type="InterPro" id="IPR013783">
    <property type="entry name" value="Ig-like_fold"/>
</dbReference>
<name>A0A8S4BNQ4_9TELE</name>
<evidence type="ECO:0000256" key="2">
    <source>
        <dbReference type="ARBA" id="ARBA00023157"/>
    </source>
</evidence>
<reference evidence="6" key="1">
    <citation type="submission" date="2021-05" db="EMBL/GenBank/DDBJ databases">
        <authorList>
            <person name="Tigano A."/>
        </authorList>
    </citation>
    <scope>NUCLEOTIDE SEQUENCE</scope>
</reference>
<accession>A0A8S4BNQ4</accession>
<gene>
    <name evidence="6" type="ORF">MMEN_LOCUS15693</name>
</gene>
<dbReference type="Proteomes" id="UP000677803">
    <property type="component" value="Unassembled WGS sequence"/>
</dbReference>
<keyword evidence="4" id="KW-0812">Transmembrane</keyword>
<dbReference type="InterPro" id="IPR050488">
    <property type="entry name" value="Ig_Fc_receptor"/>
</dbReference>
<organism evidence="6 7">
    <name type="scientific">Menidia menidia</name>
    <name type="common">Atlantic silverside</name>
    <dbReference type="NCBI Taxonomy" id="238744"/>
    <lineage>
        <taxon>Eukaryota</taxon>
        <taxon>Metazoa</taxon>
        <taxon>Chordata</taxon>
        <taxon>Craniata</taxon>
        <taxon>Vertebrata</taxon>
        <taxon>Euteleostomi</taxon>
        <taxon>Actinopterygii</taxon>
        <taxon>Neopterygii</taxon>
        <taxon>Teleostei</taxon>
        <taxon>Neoteleostei</taxon>
        <taxon>Acanthomorphata</taxon>
        <taxon>Ovalentaria</taxon>
        <taxon>Atherinomorphae</taxon>
        <taxon>Atheriniformes</taxon>
        <taxon>Atherinopsidae</taxon>
        <taxon>Menidiinae</taxon>
        <taxon>Menidia</taxon>
    </lineage>
</organism>
<feature type="compositionally biased region" description="Low complexity" evidence="3">
    <location>
        <begin position="119"/>
        <end position="128"/>
    </location>
</feature>
<protein>
    <submittedName>
        <fullName evidence="6">(Atlantic silverside) hypothetical protein</fullName>
    </submittedName>
</protein>
<proteinExistence type="predicted"/>
<dbReference type="EMBL" id="CAJRST010027779">
    <property type="protein sequence ID" value="CAG5965528.1"/>
    <property type="molecule type" value="Genomic_DNA"/>
</dbReference>
<keyword evidence="4" id="KW-0472">Membrane</keyword>
<evidence type="ECO:0000256" key="3">
    <source>
        <dbReference type="SAM" id="MobiDB-lite"/>
    </source>
</evidence>
<keyword evidence="1" id="KW-0732">Signal</keyword>
<evidence type="ECO:0000259" key="5">
    <source>
        <dbReference type="PROSITE" id="PS50835"/>
    </source>
</evidence>
<dbReference type="OrthoDB" id="6151406at2759"/>
<evidence type="ECO:0000313" key="7">
    <source>
        <dbReference type="Proteomes" id="UP000677803"/>
    </source>
</evidence>
<keyword evidence="4" id="KW-1133">Transmembrane helix</keyword>
<dbReference type="GO" id="GO:0006955">
    <property type="term" value="P:immune response"/>
    <property type="evidence" value="ECO:0007669"/>
    <property type="project" value="TreeGrafter"/>
</dbReference>
<evidence type="ECO:0000256" key="4">
    <source>
        <dbReference type="SAM" id="Phobius"/>
    </source>
</evidence>
<dbReference type="CDD" id="cd00096">
    <property type="entry name" value="Ig"/>
    <property type="match status" value="1"/>
</dbReference>
<dbReference type="SUPFAM" id="SSF48726">
    <property type="entry name" value="Immunoglobulin"/>
    <property type="match status" value="1"/>
</dbReference>
<evidence type="ECO:0000256" key="1">
    <source>
        <dbReference type="ARBA" id="ARBA00022729"/>
    </source>
</evidence>
<feature type="transmembrane region" description="Helical" evidence="4">
    <location>
        <begin position="140"/>
        <end position="165"/>
    </location>
</feature>
<evidence type="ECO:0000313" key="6">
    <source>
        <dbReference type="EMBL" id="CAG5965528.1"/>
    </source>
</evidence>
<sequence>MSALHPSDSGAYWCESGGGAAGPSAPLTVSGGPVILQSPVLPVMEGGALNLSCTARAPPSSPTADFYKDGSLIRTEPTGHMTLRPVSRSDEGLYSCSIGGDRSPSSRVRVTEKPPTSAPPTSMTTPTSEAPPPDSSPHHLGFMLLLRLLVFCPYFISTLLLVSVYRLRAKGSKQPVSVATAPPLQAEPGLDDDYDDVTTDHHF</sequence>
<dbReference type="GO" id="GO:0007166">
    <property type="term" value="P:cell surface receptor signaling pathway"/>
    <property type="evidence" value="ECO:0007669"/>
    <property type="project" value="TreeGrafter"/>
</dbReference>
<dbReference type="PROSITE" id="PS50835">
    <property type="entry name" value="IG_LIKE"/>
    <property type="match status" value="1"/>
</dbReference>
<dbReference type="PANTHER" id="PTHR11481:SF64">
    <property type="entry name" value="FC RECEPTOR-LIKE PROTEIN 4"/>
    <property type="match status" value="1"/>
</dbReference>
<feature type="domain" description="Ig-like" evidence="5">
    <location>
        <begin position="33"/>
        <end position="111"/>
    </location>
</feature>
<dbReference type="GO" id="GO:0009897">
    <property type="term" value="C:external side of plasma membrane"/>
    <property type="evidence" value="ECO:0007669"/>
    <property type="project" value="TreeGrafter"/>
</dbReference>
<dbReference type="Pfam" id="PF13927">
    <property type="entry name" value="Ig_3"/>
    <property type="match status" value="1"/>
</dbReference>
<comment type="caution">
    <text evidence="6">The sequence shown here is derived from an EMBL/GenBank/DDBJ whole genome shotgun (WGS) entry which is preliminary data.</text>
</comment>